<dbReference type="NCBIfam" id="NF033545">
    <property type="entry name" value="transpos_IS630"/>
    <property type="match status" value="1"/>
</dbReference>
<feature type="domain" description="Winged helix-turn helix" evidence="2">
    <location>
        <begin position="106"/>
        <end position="163"/>
    </location>
</feature>
<dbReference type="RefSeq" id="WP_252955906.1">
    <property type="nucleotide sequence ID" value="NZ_JAFIRR010000185.1"/>
</dbReference>
<dbReference type="Gene3D" id="3.30.420.10">
    <property type="entry name" value="Ribonuclease H-like superfamily/Ribonuclease H"/>
    <property type="match status" value="1"/>
</dbReference>
<evidence type="ECO:0000259" key="1">
    <source>
        <dbReference type="Pfam" id="PF13358"/>
    </source>
</evidence>
<evidence type="ECO:0000259" key="2">
    <source>
        <dbReference type="Pfam" id="PF13592"/>
    </source>
</evidence>
<dbReference type="InterPro" id="IPR047655">
    <property type="entry name" value="Transpos_IS630-like"/>
</dbReference>
<gene>
    <name evidence="3" type="ORF">JYK14_24465</name>
</gene>
<name>A0ABT1DBI0_9PROT</name>
<dbReference type="Pfam" id="PF13358">
    <property type="entry name" value="DDE_3"/>
    <property type="match status" value="1"/>
</dbReference>
<dbReference type="EMBL" id="JAFIRR010000185">
    <property type="protein sequence ID" value="MCO6419289.1"/>
    <property type="molecule type" value="Genomic_DNA"/>
</dbReference>
<dbReference type="InterPro" id="IPR036397">
    <property type="entry name" value="RNaseH_sf"/>
</dbReference>
<dbReference type="Pfam" id="PF13592">
    <property type="entry name" value="HTH_33"/>
    <property type="match status" value="1"/>
</dbReference>
<accession>A0ABT1DBI0</accession>
<evidence type="ECO:0000313" key="4">
    <source>
        <dbReference type="Proteomes" id="UP001523392"/>
    </source>
</evidence>
<keyword evidence="4" id="KW-1185">Reference proteome</keyword>
<dbReference type="Pfam" id="PF13551">
    <property type="entry name" value="HTH_29"/>
    <property type="match status" value="1"/>
</dbReference>
<dbReference type="SUPFAM" id="SSF46689">
    <property type="entry name" value="Homeodomain-like"/>
    <property type="match status" value="1"/>
</dbReference>
<dbReference type="InterPro" id="IPR038717">
    <property type="entry name" value="Tc1-like_DDE_dom"/>
</dbReference>
<evidence type="ECO:0000313" key="3">
    <source>
        <dbReference type="EMBL" id="MCO6419289.1"/>
    </source>
</evidence>
<reference evidence="3 4" key="1">
    <citation type="submission" date="2021-12" db="EMBL/GenBank/DDBJ databases">
        <title>Siccirubricoccus leaddurans sp. nov., a high concentration Zn2+ tolerance bacterium.</title>
        <authorList>
            <person name="Cao Y."/>
        </authorList>
    </citation>
    <scope>NUCLEOTIDE SEQUENCE [LARGE SCALE GENOMIC DNA]</scope>
    <source>
        <strain evidence="3 4">KC 17139</strain>
    </source>
</reference>
<proteinExistence type="predicted"/>
<organism evidence="3 4">
    <name type="scientific">Siccirubricoccus soli</name>
    <dbReference type="NCBI Taxonomy" id="2899147"/>
    <lineage>
        <taxon>Bacteria</taxon>
        <taxon>Pseudomonadati</taxon>
        <taxon>Pseudomonadota</taxon>
        <taxon>Alphaproteobacteria</taxon>
        <taxon>Acetobacterales</taxon>
        <taxon>Roseomonadaceae</taxon>
        <taxon>Siccirubricoccus</taxon>
    </lineage>
</organism>
<feature type="domain" description="Tc1-like transposase DDE" evidence="1">
    <location>
        <begin position="184"/>
        <end position="321"/>
    </location>
</feature>
<comment type="caution">
    <text evidence="3">The sequence shown here is derived from an EMBL/GenBank/DDBJ whole genome shotgun (WGS) entry which is preliminary data.</text>
</comment>
<dbReference type="Proteomes" id="UP001523392">
    <property type="component" value="Unassembled WGS sequence"/>
</dbReference>
<dbReference type="InterPro" id="IPR009057">
    <property type="entry name" value="Homeodomain-like_sf"/>
</dbReference>
<protein>
    <submittedName>
        <fullName evidence="3">IS630 family transposase</fullName>
    </submittedName>
</protein>
<sequence length="352" mass="39170">MPIPLRADFGSADLRSAARQTKDASQARRLLALAAIYDGASRTEAGRIGGVTLQIVRDWVLRFNAEGPGGLIDRKAPGQPSRLTDTHRAALAAVIETGPTPAIHGVVRWRLVDLCQWLWEEFRVRVAKQTLSRELRALGYRKLSARPRHHAQAEGAVEHFKKPFPALLAEVAHAQGVEPAAIEVWFGDEARIGQKNKVTRRWARRGTRPAAPSDQRTASTYIFGAVCPNEGKGAALVMPRCNTAAMSLQLAEIAAAVTPGAHAVLLLDRARWHMSDRLEVPPNLTLLPLPPKCPELNAMENVWQFMRDNWLSNRVFQSYEAIVGHCCYAWNRLVDQPWRIMSIGLRDWAHGF</sequence>
<dbReference type="InterPro" id="IPR025959">
    <property type="entry name" value="Winged_HTH_dom"/>
</dbReference>